<evidence type="ECO:0000256" key="1">
    <source>
        <dbReference type="ARBA" id="ARBA00004651"/>
    </source>
</evidence>
<comment type="similarity">
    <text evidence="8">Belongs to the binding-protein-dependent transport system permease family.</text>
</comment>
<feature type="transmembrane region" description="Helical" evidence="8">
    <location>
        <begin position="183"/>
        <end position="201"/>
    </location>
</feature>
<comment type="subcellular location">
    <subcellularLocation>
        <location evidence="1 8">Cell membrane</location>
        <topology evidence="1 8">Multi-pass membrane protein</topology>
    </subcellularLocation>
</comment>
<evidence type="ECO:0000256" key="3">
    <source>
        <dbReference type="ARBA" id="ARBA00022475"/>
    </source>
</evidence>
<evidence type="ECO:0000256" key="4">
    <source>
        <dbReference type="ARBA" id="ARBA00022692"/>
    </source>
</evidence>
<dbReference type="CDD" id="cd06261">
    <property type="entry name" value="TM_PBP2"/>
    <property type="match status" value="1"/>
</dbReference>
<dbReference type="Proteomes" id="UP001500124">
    <property type="component" value="Unassembled WGS sequence"/>
</dbReference>
<dbReference type="NCBIfam" id="TIGR01726">
    <property type="entry name" value="HEQRo_perm_3TM"/>
    <property type="match status" value="1"/>
</dbReference>
<evidence type="ECO:0000256" key="2">
    <source>
        <dbReference type="ARBA" id="ARBA00022448"/>
    </source>
</evidence>
<dbReference type="PANTHER" id="PTHR30614:SF0">
    <property type="entry name" value="L-CYSTINE TRANSPORT SYSTEM PERMEASE PROTEIN TCYL"/>
    <property type="match status" value="1"/>
</dbReference>
<protein>
    <submittedName>
        <fullName evidence="10">Ectoine/hydroxyectoine ABC transporter permease subunit EhuC</fullName>
    </submittedName>
</protein>
<dbReference type="SUPFAM" id="SSF161098">
    <property type="entry name" value="MetI-like"/>
    <property type="match status" value="1"/>
</dbReference>
<evidence type="ECO:0000313" key="10">
    <source>
        <dbReference type="EMBL" id="GAA5044060.1"/>
    </source>
</evidence>
<dbReference type="Pfam" id="PF00528">
    <property type="entry name" value="BPD_transp_1"/>
    <property type="match status" value="1"/>
</dbReference>
<gene>
    <name evidence="10" type="primary">ehuC</name>
    <name evidence="10" type="ORF">GCM10023336_06160</name>
</gene>
<keyword evidence="4 8" id="KW-0812">Transmembrane</keyword>
<dbReference type="RefSeq" id="WP_345666893.1">
    <property type="nucleotide sequence ID" value="NZ_BAABKC010000009.1"/>
</dbReference>
<dbReference type="InterPro" id="IPR000515">
    <property type="entry name" value="MetI-like"/>
</dbReference>
<dbReference type="InterPro" id="IPR010065">
    <property type="entry name" value="AA_ABC_transptr_permease_3TM"/>
</dbReference>
<keyword evidence="11" id="KW-1185">Reference proteome</keyword>
<evidence type="ECO:0000256" key="8">
    <source>
        <dbReference type="RuleBase" id="RU363032"/>
    </source>
</evidence>
<evidence type="ECO:0000256" key="6">
    <source>
        <dbReference type="ARBA" id="ARBA00022989"/>
    </source>
</evidence>
<feature type="domain" description="ABC transmembrane type-1" evidence="9">
    <location>
        <begin position="13"/>
        <end position="202"/>
    </location>
</feature>
<dbReference type="EMBL" id="BAABKC010000009">
    <property type="protein sequence ID" value="GAA5044060.1"/>
    <property type="molecule type" value="Genomic_DNA"/>
</dbReference>
<dbReference type="NCBIfam" id="TIGR03004">
    <property type="entry name" value="ectoine_ehuC"/>
    <property type="match status" value="1"/>
</dbReference>
<feature type="transmembrane region" description="Helical" evidence="8">
    <location>
        <begin position="12"/>
        <end position="37"/>
    </location>
</feature>
<keyword evidence="3" id="KW-1003">Cell membrane</keyword>
<evidence type="ECO:0000259" key="9">
    <source>
        <dbReference type="PROSITE" id="PS50928"/>
    </source>
</evidence>
<evidence type="ECO:0000313" key="11">
    <source>
        <dbReference type="Proteomes" id="UP001500124"/>
    </source>
</evidence>
<keyword evidence="7 8" id="KW-0472">Membrane</keyword>
<organism evidence="10 11">
    <name type="scientific">Streptomyces similanensis</name>
    <dbReference type="NCBI Taxonomy" id="1274988"/>
    <lineage>
        <taxon>Bacteria</taxon>
        <taxon>Bacillati</taxon>
        <taxon>Actinomycetota</taxon>
        <taxon>Actinomycetes</taxon>
        <taxon>Kitasatosporales</taxon>
        <taxon>Streptomycetaceae</taxon>
        <taxon>Streptomyces</taxon>
    </lineage>
</organism>
<dbReference type="PROSITE" id="PS50928">
    <property type="entry name" value="ABC_TM1"/>
    <property type="match status" value="1"/>
</dbReference>
<dbReference type="PANTHER" id="PTHR30614">
    <property type="entry name" value="MEMBRANE COMPONENT OF AMINO ACID ABC TRANSPORTER"/>
    <property type="match status" value="1"/>
</dbReference>
<name>A0ABP9JUM7_9ACTN</name>
<sequence length="262" mass="28221">MTAGLWELVLRGLWTTLQLLFFSALLATAVSFAAGVARTHRLWIVRFLAGFYTEVFRGTSALVMIFWVFFVLPPAFGWQLVPMWAGTLALGLTYGAYGSEIVRGALNAVDPAQREGGIALSFTPWQRMRLILLPQAVPEMIPSFCNLLVELLKGTSLVSVMGMGDLAFSGNLVRLALQESAEIYTYLLIGYFLIAFALTRLMRGLEKRLKRGIGKDPLDEAGARAVKRAATSGVAARTATTAGARTARTAAGGVETAEGGAL</sequence>
<keyword evidence="2 8" id="KW-0813">Transport</keyword>
<evidence type="ECO:0000256" key="7">
    <source>
        <dbReference type="ARBA" id="ARBA00023136"/>
    </source>
</evidence>
<comment type="caution">
    <text evidence="10">The sequence shown here is derived from an EMBL/GenBank/DDBJ whole genome shotgun (WGS) entry which is preliminary data.</text>
</comment>
<feature type="transmembrane region" description="Helical" evidence="8">
    <location>
        <begin position="49"/>
        <end position="70"/>
    </location>
</feature>
<dbReference type="InterPro" id="IPR043429">
    <property type="entry name" value="ArtM/GltK/GlnP/TcyL/YhdX-like"/>
</dbReference>
<proteinExistence type="inferred from homology"/>
<evidence type="ECO:0000256" key="5">
    <source>
        <dbReference type="ARBA" id="ARBA00022970"/>
    </source>
</evidence>
<dbReference type="InterPro" id="IPR035906">
    <property type="entry name" value="MetI-like_sf"/>
</dbReference>
<dbReference type="InterPro" id="IPR014342">
    <property type="entry name" value="Ectoine_EhuC"/>
</dbReference>
<reference evidence="11" key="1">
    <citation type="journal article" date="2019" name="Int. J. Syst. Evol. Microbiol.">
        <title>The Global Catalogue of Microorganisms (GCM) 10K type strain sequencing project: providing services to taxonomists for standard genome sequencing and annotation.</title>
        <authorList>
            <consortium name="The Broad Institute Genomics Platform"/>
            <consortium name="The Broad Institute Genome Sequencing Center for Infectious Disease"/>
            <person name="Wu L."/>
            <person name="Ma J."/>
        </authorList>
    </citation>
    <scope>NUCLEOTIDE SEQUENCE [LARGE SCALE GENOMIC DNA]</scope>
    <source>
        <strain evidence="11">JCM 18410</strain>
    </source>
</reference>
<accession>A0ABP9JUM7</accession>
<dbReference type="Gene3D" id="1.10.3720.10">
    <property type="entry name" value="MetI-like"/>
    <property type="match status" value="1"/>
</dbReference>
<keyword evidence="6 8" id="KW-1133">Transmembrane helix</keyword>
<keyword evidence="5" id="KW-0029">Amino-acid transport</keyword>